<sequence length="447" mass="46758">MSALSAAALHIARPAIAEWAEHATRAFAAEPRPVDQPRAVADGPAADRILLVGGGAAVGRGQTSHDLALPGALARALRARTRRGVVVDVIADPLMTIAGLAAVLTTVDLGRYDAVITTVGDVDALRGIDRSEWRERVATVVDVWRARVGDSRALLITGIPSLRDEPGVGVAHGRLVDAFSPSLNAITDEVVEEAVGVRDASPACGQLTVLTSVLPLAQRAAGRVTTETHTLWAGQLAAELVEHLPAPLRDGESGRAPVERLTSGVDDAERIAGILDERAPSLERIVTIAAAALNVPTAVVTVLGPDTQWHVSRFGLDLESVPIEQSFCAVAVRQEDGMVVPDAPHDPRFAANPLVTDAGLRYYAGVPIEDEFGRRIGALCVIDTKPRNHTSADELATLRRLAEKVEEVLHTQSLAVPTWIAGAPTSPVIASPATASTASAAVASVVA</sequence>
<gene>
    <name evidence="2" type="ORF">BJ959_000879</name>
</gene>
<accession>A0A840X4G1</accession>
<dbReference type="PANTHER" id="PTHR43102:SF2">
    <property type="entry name" value="GAF DOMAIN-CONTAINING PROTEIN"/>
    <property type="match status" value="1"/>
</dbReference>
<dbReference type="PANTHER" id="PTHR43102">
    <property type="entry name" value="SLR1143 PROTEIN"/>
    <property type="match status" value="1"/>
</dbReference>
<dbReference type="RefSeq" id="WP_165879048.1">
    <property type="nucleotide sequence ID" value="NZ_BAAANZ010000016.1"/>
</dbReference>
<dbReference type="SUPFAM" id="SSF52266">
    <property type="entry name" value="SGNH hydrolase"/>
    <property type="match status" value="1"/>
</dbReference>
<dbReference type="Gene3D" id="3.30.450.40">
    <property type="match status" value="1"/>
</dbReference>
<dbReference type="InterPro" id="IPR029016">
    <property type="entry name" value="GAF-like_dom_sf"/>
</dbReference>
<feature type="domain" description="GAF" evidence="1">
    <location>
        <begin position="282"/>
        <end position="406"/>
    </location>
</feature>
<dbReference type="Pfam" id="PF01590">
    <property type="entry name" value="GAF"/>
    <property type="match status" value="1"/>
</dbReference>
<dbReference type="SUPFAM" id="SSF55781">
    <property type="entry name" value="GAF domain-like"/>
    <property type="match status" value="1"/>
</dbReference>
<dbReference type="AlphaFoldDB" id="A0A840X4G1"/>
<comment type="caution">
    <text evidence="2">The sequence shown here is derived from an EMBL/GenBank/DDBJ whole genome shotgun (WGS) entry which is preliminary data.</text>
</comment>
<protein>
    <submittedName>
        <fullName evidence="2">GAF domain-containing protein</fullName>
    </submittedName>
</protein>
<organism evidence="2 3">
    <name type="scientific">Microcella frigidaquae</name>
    <dbReference type="NCBI Taxonomy" id="424758"/>
    <lineage>
        <taxon>Bacteria</taxon>
        <taxon>Bacillati</taxon>
        <taxon>Actinomycetota</taxon>
        <taxon>Actinomycetes</taxon>
        <taxon>Micrococcales</taxon>
        <taxon>Microbacteriaceae</taxon>
        <taxon>Microcella</taxon>
    </lineage>
</organism>
<dbReference type="Proteomes" id="UP000552883">
    <property type="component" value="Unassembled WGS sequence"/>
</dbReference>
<dbReference type="InterPro" id="IPR003018">
    <property type="entry name" value="GAF"/>
</dbReference>
<reference evidence="2 3" key="1">
    <citation type="submission" date="2020-08" db="EMBL/GenBank/DDBJ databases">
        <title>Sequencing the genomes of 1000 actinobacteria strains.</title>
        <authorList>
            <person name="Klenk H.-P."/>
        </authorList>
    </citation>
    <scope>NUCLEOTIDE SEQUENCE [LARGE SCALE GENOMIC DNA]</scope>
    <source>
        <strain evidence="2 3">DSM 23889</strain>
    </source>
</reference>
<evidence type="ECO:0000259" key="1">
    <source>
        <dbReference type="Pfam" id="PF01590"/>
    </source>
</evidence>
<proteinExistence type="predicted"/>
<evidence type="ECO:0000313" key="3">
    <source>
        <dbReference type="Proteomes" id="UP000552883"/>
    </source>
</evidence>
<dbReference type="EMBL" id="JACHBS010000001">
    <property type="protein sequence ID" value="MBB5617383.1"/>
    <property type="molecule type" value="Genomic_DNA"/>
</dbReference>
<name>A0A840X4G1_9MICO</name>
<keyword evidence="3" id="KW-1185">Reference proteome</keyword>
<evidence type="ECO:0000313" key="2">
    <source>
        <dbReference type="EMBL" id="MBB5617383.1"/>
    </source>
</evidence>